<dbReference type="Pfam" id="PF04134">
    <property type="entry name" value="DCC1-like"/>
    <property type="match status" value="1"/>
</dbReference>
<evidence type="ECO:0000313" key="2">
    <source>
        <dbReference type="Proteomes" id="UP000255326"/>
    </source>
</evidence>
<dbReference type="OrthoDB" id="9785438at2"/>
<accession>A0A370GV28</accession>
<evidence type="ECO:0000313" key="1">
    <source>
        <dbReference type="EMBL" id="RDI45783.1"/>
    </source>
</evidence>
<proteinExistence type="predicted"/>
<dbReference type="RefSeq" id="WP_114744595.1">
    <property type="nucleotide sequence ID" value="NZ_QQAY01000002.1"/>
</dbReference>
<comment type="caution">
    <text evidence="1">The sequence shown here is derived from an EMBL/GenBank/DDBJ whole genome shotgun (WGS) entry which is preliminary data.</text>
</comment>
<dbReference type="Proteomes" id="UP000255326">
    <property type="component" value="Unassembled WGS sequence"/>
</dbReference>
<gene>
    <name evidence="1" type="ORF">DFR59_102417</name>
</gene>
<dbReference type="PANTHER" id="PTHR33639:SF2">
    <property type="entry name" value="DUF393 DOMAIN-CONTAINING PROTEIN"/>
    <property type="match status" value="1"/>
</dbReference>
<name>A0A370GV28_9BACI</name>
<dbReference type="InterPro" id="IPR007263">
    <property type="entry name" value="DCC1-like"/>
</dbReference>
<dbReference type="EMBL" id="QQAY01000002">
    <property type="protein sequence ID" value="RDI45783.1"/>
    <property type="molecule type" value="Genomic_DNA"/>
</dbReference>
<keyword evidence="2" id="KW-1185">Reference proteome</keyword>
<dbReference type="InterPro" id="IPR052927">
    <property type="entry name" value="DCC_oxidoreductase"/>
</dbReference>
<organism evidence="1 2">
    <name type="scientific">Falsibacillus pallidus</name>
    <dbReference type="NCBI Taxonomy" id="493781"/>
    <lineage>
        <taxon>Bacteria</taxon>
        <taxon>Bacillati</taxon>
        <taxon>Bacillota</taxon>
        <taxon>Bacilli</taxon>
        <taxon>Bacillales</taxon>
        <taxon>Bacillaceae</taxon>
        <taxon>Falsibacillus</taxon>
    </lineage>
</organism>
<protein>
    <submittedName>
        <fullName evidence="1">Putative DCC family thiol-disulfide oxidoreductase YuxK</fullName>
    </submittedName>
</protein>
<dbReference type="GO" id="GO:0015035">
    <property type="term" value="F:protein-disulfide reductase activity"/>
    <property type="evidence" value="ECO:0007669"/>
    <property type="project" value="InterPro"/>
</dbReference>
<reference evidence="1 2" key="1">
    <citation type="submission" date="2018-07" db="EMBL/GenBank/DDBJ databases">
        <title>Genomic Encyclopedia of Type Strains, Phase IV (KMG-IV): sequencing the most valuable type-strain genomes for metagenomic binning, comparative biology and taxonomic classification.</title>
        <authorList>
            <person name="Goeker M."/>
        </authorList>
    </citation>
    <scope>NUCLEOTIDE SEQUENCE [LARGE SCALE GENOMIC DNA]</scope>
    <source>
        <strain evidence="1 2">DSM 25281</strain>
    </source>
</reference>
<dbReference type="PANTHER" id="PTHR33639">
    <property type="entry name" value="THIOL-DISULFIDE OXIDOREDUCTASE DCC"/>
    <property type="match status" value="1"/>
</dbReference>
<dbReference type="AlphaFoldDB" id="A0A370GV28"/>
<sequence length="130" mass="15138">MSGIILFDGVCNFCDSSVQFIMKRDSKEYFKFASLQSEIGQKLLKEYQASKGLDSVVLIENNRLYVESDAALAICRHLDGPWKLLWGLKIIPAPIRNKIYQFIAKNRYKWFGQKEACRIPSPKERKRFLE</sequence>